<gene>
    <name evidence="1" type="ORF">NPIL_220331</name>
</gene>
<dbReference type="Proteomes" id="UP000887013">
    <property type="component" value="Unassembled WGS sequence"/>
</dbReference>
<protein>
    <submittedName>
        <fullName evidence="1">Uncharacterized protein</fullName>
    </submittedName>
</protein>
<name>A0A8X6QRR5_NEPPI</name>
<reference evidence="1" key="1">
    <citation type="submission" date="2020-08" db="EMBL/GenBank/DDBJ databases">
        <title>Multicomponent nature underlies the extraordinary mechanical properties of spider dragline silk.</title>
        <authorList>
            <person name="Kono N."/>
            <person name="Nakamura H."/>
            <person name="Mori M."/>
            <person name="Yoshida Y."/>
            <person name="Ohtoshi R."/>
            <person name="Malay A.D."/>
            <person name="Moran D.A.P."/>
            <person name="Tomita M."/>
            <person name="Numata K."/>
            <person name="Arakawa K."/>
        </authorList>
    </citation>
    <scope>NUCLEOTIDE SEQUENCE</scope>
</reference>
<evidence type="ECO:0000313" key="2">
    <source>
        <dbReference type="Proteomes" id="UP000887013"/>
    </source>
</evidence>
<comment type="caution">
    <text evidence="1">The sequence shown here is derived from an EMBL/GenBank/DDBJ whole genome shotgun (WGS) entry which is preliminary data.</text>
</comment>
<dbReference type="EMBL" id="BMAW01035455">
    <property type="protein sequence ID" value="GFU39722.1"/>
    <property type="molecule type" value="Genomic_DNA"/>
</dbReference>
<sequence length="78" mass="8728">MSSQGQFLWLHPLPFQYQETLARPASCNHQAVAAEVQRDLGDDYLYNGKIGRDGRPSQIPNAMIYGVSDSSLPRQVVH</sequence>
<accession>A0A8X6QRR5</accession>
<evidence type="ECO:0000313" key="1">
    <source>
        <dbReference type="EMBL" id="GFU39722.1"/>
    </source>
</evidence>
<keyword evidence="2" id="KW-1185">Reference proteome</keyword>
<dbReference type="AlphaFoldDB" id="A0A8X6QRR5"/>
<organism evidence="1 2">
    <name type="scientific">Nephila pilipes</name>
    <name type="common">Giant wood spider</name>
    <name type="synonym">Nephila maculata</name>
    <dbReference type="NCBI Taxonomy" id="299642"/>
    <lineage>
        <taxon>Eukaryota</taxon>
        <taxon>Metazoa</taxon>
        <taxon>Ecdysozoa</taxon>
        <taxon>Arthropoda</taxon>
        <taxon>Chelicerata</taxon>
        <taxon>Arachnida</taxon>
        <taxon>Araneae</taxon>
        <taxon>Araneomorphae</taxon>
        <taxon>Entelegynae</taxon>
        <taxon>Araneoidea</taxon>
        <taxon>Nephilidae</taxon>
        <taxon>Nephila</taxon>
    </lineage>
</organism>
<proteinExistence type="predicted"/>